<comment type="caution">
    <text evidence="13">The sequence shown here is derived from an EMBL/GenBank/DDBJ whole genome shotgun (WGS) entry which is preliminary data.</text>
</comment>
<feature type="transmembrane region" description="Helical" evidence="11">
    <location>
        <begin position="27"/>
        <end position="43"/>
    </location>
</feature>
<dbReference type="GO" id="GO:0006814">
    <property type="term" value="P:sodium ion transport"/>
    <property type="evidence" value="ECO:0007669"/>
    <property type="project" value="UniProtKB-KW"/>
</dbReference>
<dbReference type="EMBL" id="JAGSPJ010000002">
    <property type="protein sequence ID" value="MBR7799371.1"/>
    <property type="molecule type" value="Genomic_DNA"/>
</dbReference>
<dbReference type="InterPro" id="IPR045016">
    <property type="entry name" value="NhaD-like"/>
</dbReference>
<feature type="transmembrane region" description="Helical" evidence="11">
    <location>
        <begin position="287"/>
        <end position="308"/>
    </location>
</feature>
<keyword evidence="8 11" id="KW-0472">Membrane</keyword>
<evidence type="ECO:0000256" key="5">
    <source>
        <dbReference type="ARBA" id="ARBA00022989"/>
    </source>
</evidence>
<sequence length="431" mass="46875">MLNLLICVFVCSYLAIVFEHAIKVNKTASALIGAGLLWSIYALTKNDVSLVEHQLAESLTSTAQIVFFLMGAMAIVEVIDAHNGFEVITSRIQTKRLSHLVWIVGVITFFLSAILDNLTTTIIMISMLRKLLERREDRLYFAGIIVIAANAGGAWTPIGDVTTTMLWIGGQISAIEIMKGLFLPSLINLLVPLIVTSLVLGNKLLVTSVHGEHAVNLAGKFERNCIFYLGLAILICVPAFKTWTHLPPFIGILFGLGILWMVGDLLHRDKTDEQKERLTLVSALTRIDLSSIVFFVGILLAVAVLEHAHILSSLANLLDQYVGRQDLIVLLIGLASAIVDNVPLVAASMGMYSLSQFPIDSFLWEFMAYCAGTGGSILIIGSAAGVAAMGLEKIDFFWYVKKMSGLALLGYFAGALAYILQYALTHTGAIT</sequence>
<evidence type="ECO:0000259" key="12">
    <source>
        <dbReference type="Pfam" id="PF03600"/>
    </source>
</evidence>
<name>A0A941E0Z8_9BURK</name>
<keyword evidence="9" id="KW-0739">Sodium transport</keyword>
<accession>A0A941E0Z8</accession>
<evidence type="ECO:0000256" key="8">
    <source>
        <dbReference type="ARBA" id="ARBA00023136"/>
    </source>
</evidence>
<keyword evidence="3" id="KW-0050">Antiport</keyword>
<feature type="transmembrane region" description="Helical" evidence="11">
    <location>
        <begin position="186"/>
        <end position="205"/>
    </location>
</feature>
<dbReference type="PANTHER" id="PTHR43269">
    <property type="entry name" value="SODIUM/PROTON ANTIPORTER 1-RELATED"/>
    <property type="match status" value="1"/>
</dbReference>
<proteinExistence type="inferred from homology"/>
<comment type="subcellular location">
    <subcellularLocation>
        <location evidence="1">Membrane</location>
        <topology evidence="1">Multi-pass membrane protein</topology>
    </subcellularLocation>
</comment>
<evidence type="ECO:0000256" key="10">
    <source>
        <dbReference type="ARBA" id="ARBA00025753"/>
    </source>
</evidence>
<evidence type="ECO:0000256" key="3">
    <source>
        <dbReference type="ARBA" id="ARBA00022449"/>
    </source>
</evidence>
<feature type="transmembrane region" description="Helical" evidence="11">
    <location>
        <begin position="99"/>
        <end position="118"/>
    </location>
</feature>
<dbReference type="AlphaFoldDB" id="A0A941E0Z8"/>
<feature type="transmembrane region" description="Helical" evidence="11">
    <location>
        <begin position="403"/>
        <end position="424"/>
    </location>
</feature>
<feature type="transmembrane region" description="Helical" evidence="11">
    <location>
        <begin position="139"/>
        <end position="158"/>
    </location>
</feature>
<keyword evidence="4 11" id="KW-0812">Transmembrane</keyword>
<feature type="transmembrane region" description="Helical" evidence="11">
    <location>
        <begin position="328"/>
        <end position="354"/>
    </location>
</feature>
<protein>
    <submittedName>
        <fullName evidence="13">Sodium:proton antiporter NhaD</fullName>
    </submittedName>
</protein>
<keyword evidence="14" id="KW-1185">Reference proteome</keyword>
<dbReference type="Pfam" id="PF03600">
    <property type="entry name" value="CitMHS"/>
    <property type="match status" value="1"/>
</dbReference>
<dbReference type="PANTHER" id="PTHR43269:SF2">
    <property type="entry name" value="SODIUM_PROTON ANTIPORTER 1-RELATED"/>
    <property type="match status" value="1"/>
</dbReference>
<evidence type="ECO:0000256" key="7">
    <source>
        <dbReference type="ARBA" id="ARBA00023065"/>
    </source>
</evidence>
<dbReference type="GO" id="GO:0015297">
    <property type="term" value="F:antiporter activity"/>
    <property type="evidence" value="ECO:0007669"/>
    <property type="project" value="UniProtKB-KW"/>
</dbReference>
<evidence type="ECO:0000313" key="13">
    <source>
        <dbReference type="EMBL" id="MBR7799371.1"/>
    </source>
</evidence>
<reference evidence="13" key="1">
    <citation type="submission" date="2021-04" db="EMBL/GenBank/DDBJ databases">
        <title>novel species isolated from subtropical streams in China.</title>
        <authorList>
            <person name="Lu H."/>
        </authorList>
    </citation>
    <scope>NUCLEOTIDE SEQUENCE</scope>
    <source>
        <strain evidence="13">FT137W</strain>
    </source>
</reference>
<dbReference type="GO" id="GO:0016020">
    <property type="term" value="C:membrane"/>
    <property type="evidence" value="ECO:0007669"/>
    <property type="project" value="UniProtKB-SubCell"/>
</dbReference>
<gene>
    <name evidence="13" type="primary">nhaD</name>
    <name evidence="13" type="ORF">KDM90_05100</name>
</gene>
<evidence type="ECO:0000256" key="9">
    <source>
        <dbReference type="ARBA" id="ARBA00023201"/>
    </source>
</evidence>
<evidence type="ECO:0000256" key="1">
    <source>
        <dbReference type="ARBA" id="ARBA00004141"/>
    </source>
</evidence>
<feature type="transmembrane region" description="Helical" evidence="11">
    <location>
        <begin position="366"/>
        <end position="391"/>
    </location>
</feature>
<feature type="domain" description="Citrate transporter-like" evidence="12">
    <location>
        <begin position="13"/>
        <end position="351"/>
    </location>
</feature>
<organism evidence="13 14">
    <name type="scientific">Undibacterium fentianense</name>
    <dbReference type="NCBI Taxonomy" id="2828728"/>
    <lineage>
        <taxon>Bacteria</taxon>
        <taxon>Pseudomonadati</taxon>
        <taxon>Pseudomonadota</taxon>
        <taxon>Betaproteobacteria</taxon>
        <taxon>Burkholderiales</taxon>
        <taxon>Oxalobacteraceae</taxon>
        <taxon>Undibacterium</taxon>
    </lineage>
</organism>
<feature type="transmembrane region" description="Helical" evidence="11">
    <location>
        <begin position="225"/>
        <end position="243"/>
    </location>
</feature>
<dbReference type="Proteomes" id="UP000678545">
    <property type="component" value="Unassembled WGS sequence"/>
</dbReference>
<feature type="transmembrane region" description="Helical" evidence="11">
    <location>
        <begin position="55"/>
        <end position="79"/>
    </location>
</feature>
<dbReference type="NCBIfam" id="NF038006">
    <property type="entry name" value="NhaD_1"/>
    <property type="match status" value="1"/>
</dbReference>
<keyword evidence="7" id="KW-0406">Ion transport</keyword>
<evidence type="ECO:0000313" key="14">
    <source>
        <dbReference type="Proteomes" id="UP000678545"/>
    </source>
</evidence>
<keyword evidence="6" id="KW-0915">Sodium</keyword>
<evidence type="ECO:0000256" key="6">
    <source>
        <dbReference type="ARBA" id="ARBA00023053"/>
    </source>
</evidence>
<evidence type="ECO:0000256" key="2">
    <source>
        <dbReference type="ARBA" id="ARBA00022448"/>
    </source>
</evidence>
<keyword evidence="2" id="KW-0813">Transport</keyword>
<evidence type="ECO:0000256" key="4">
    <source>
        <dbReference type="ARBA" id="ARBA00022692"/>
    </source>
</evidence>
<dbReference type="InterPro" id="IPR004680">
    <property type="entry name" value="Cit_transptr-like_dom"/>
</dbReference>
<evidence type="ECO:0000256" key="11">
    <source>
        <dbReference type="SAM" id="Phobius"/>
    </source>
</evidence>
<dbReference type="RefSeq" id="WP_212674536.1">
    <property type="nucleotide sequence ID" value="NZ_JAGSPJ010000002.1"/>
</dbReference>
<comment type="similarity">
    <text evidence="10">Belongs to the NhaD Na(+)/H(+) (TC 2.A.62) antiporter family.</text>
</comment>
<keyword evidence="5 11" id="KW-1133">Transmembrane helix</keyword>